<dbReference type="RefSeq" id="WP_004069679.1">
    <property type="nucleotide sequence ID" value="NZ_VIRB01000028.1"/>
</dbReference>
<name>A0A9X5C4I8_9FIRM</name>
<dbReference type="InterPro" id="IPR045633">
    <property type="entry name" value="DUF6414"/>
</dbReference>
<dbReference type="AlphaFoldDB" id="A0A9X5C4I8"/>
<dbReference type="EMBL" id="VIRB01000028">
    <property type="protein sequence ID" value="NDO67844.1"/>
    <property type="molecule type" value="Genomic_DNA"/>
</dbReference>
<evidence type="ECO:0000313" key="2">
    <source>
        <dbReference type="Proteomes" id="UP000474104"/>
    </source>
</evidence>
<comment type="caution">
    <text evidence="1">The sequence shown here is derived from an EMBL/GenBank/DDBJ whole genome shotgun (WGS) entry which is preliminary data.</text>
</comment>
<evidence type="ECO:0000313" key="1">
    <source>
        <dbReference type="EMBL" id="NDO67844.1"/>
    </source>
</evidence>
<dbReference type="Pfam" id="PF19952">
    <property type="entry name" value="DUF6414"/>
    <property type="match status" value="1"/>
</dbReference>
<dbReference type="OrthoDB" id="9883907at2"/>
<gene>
    <name evidence="1" type="ORF">FMM80_03600</name>
</gene>
<protein>
    <submittedName>
        <fullName evidence="1">Uncharacterized protein</fullName>
    </submittedName>
</protein>
<proteinExistence type="predicted"/>
<organism evidence="1 2">
    <name type="scientific">Schaedlerella arabinosiphila</name>
    <dbReference type="NCBI Taxonomy" id="2044587"/>
    <lineage>
        <taxon>Bacteria</taxon>
        <taxon>Bacillati</taxon>
        <taxon>Bacillota</taxon>
        <taxon>Clostridia</taxon>
        <taxon>Lachnospirales</taxon>
        <taxon>Lachnospiraceae</taxon>
        <taxon>Schaedlerella</taxon>
    </lineage>
</organism>
<reference evidence="1 2" key="1">
    <citation type="submission" date="2019-07" db="EMBL/GenBank/DDBJ databases">
        <title>Draft genome sequences of 15 bacterial species constituting the stable defined intestinal microbiota of the GM15 gnotobiotic mouse model.</title>
        <authorList>
            <person name="Elie C."/>
            <person name="Mathieu A."/>
            <person name="Saliou A."/>
            <person name="Darnaud M."/>
            <person name="Leulier F."/>
            <person name="Tamellini A."/>
        </authorList>
    </citation>
    <scope>NUCLEOTIDE SEQUENCE [LARGE SCALE GENOMIC DNA]</scope>
    <source>
        <strain evidence="2">ASF 502</strain>
    </source>
</reference>
<dbReference type="Proteomes" id="UP000474104">
    <property type="component" value="Unassembled WGS sequence"/>
</dbReference>
<sequence length="234" mass="26851">MESLKNYIYMDMVGIDSLLSQITSELVETSHIQTTSRKAGNANGSIGFSEVVKKIFKADVSVSGEMESVQTIDKTTTQPYEAKIQQIIQYVEKCEVVLKNRAEIHKNYQEDKQNFVLLTMPFDTDFYHNDWFKTVDLANQCGYIPFYKGGDATNKFKDIYQYDDSYYKTMALKKIKLTMNLSIKKMEPLGGFSSHLATLFRVTKGTNIRLGVFGHVYKLTESVYQIKPYAVWRG</sequence>
<accession>A0A9X5C4I8</accession>